<sequence length="296" mass="32266">MVLALTTNENTGLVDLHCHSTASDGILSPAQLVSRAKSQGVTLLALTDHDTVAGLPEARRTGDQLGVSILPGIEFSSHWGRRQVHIIGLNIDPLSTELQEAIALRERLRQERAEQIAERLEKRGFSGALKGARELAGDGVIGRPHFARWLVRAGHVEDSGRAFRRYLGAGKAGDVKVDWPQLADTVDSIRAAGGVAVLAHPLKYGLTRTLLRRLLCEFAEAGGQAVELLSGRQNPVQTRELRQLMVSVAAEAGQPPLHVSLGSDFHQPEQPWRELGCVQLPDGVEPVWNLWEKLRA</sequence>
<dbReference type="InterPro" id="IPR004013">
    <property type="entry name" value="PHP_dom"/>
</dbReference>
<dbReference type="PANTHER" id="PTHR42924:SF3">
    <property type="entry name" value="POLYMERASE_HISTIDINOL PHOSPHATASE N-TERMINAL DOMAIN-CONTAINING PROTEIN"/>
    <property type="match status" value="1"/>
</dbReference>
<keyword evidence="4" id="KW-1185">Reference proteome</keyword>
<dbReference type="RefSeq" id="WP_319024549.1">
    <property type="nucleotide sequence ID" value="NZ_JACZFR010000028.1"/>
</dbReference>
<dbReference type="InterPro" id="IPR052018">
    <property type="entry name" value="PHP_domain"/>
</dbReference>
<evidence type="ECO:0000313" key="4">
    <source>
        <dbReference type="Proteomes" id="UP001596425"/>
    </source>
</evidence>
<accession>A0ABW1YI91</accession>
<evidence type="ECO:0000313" key="3">
    <source>
        <dbReference type="EMBL" id="MFC6632231.1"/>
    </source>
</evidence>
<gene>
    <name evidence="3" type="ORF">ACFQBM_03005</name>
</gene>
<evidence type="ECO:0000259" key="2">
    <source>
        <dbReference type="SMART" id="SM00481"/>
    </source>
</evidence>
<dbReference type="SMART" id="SM00481">
    <property type="entry name" value="POLIIIAc"/>
    <property type="match status" value="1"/>
</dbReference>
<dbReference type="Proteomes" id="UP001596425">
    <property type="component" value="Unassembled WGS sequence"/>
</dbReference>
<name>A0ABW1YI91_9GAMM</name>
<dbReference type="InterPro" id="IPR003141">
    <property type="entry name" value="Pol/His_phosphatase_N"/>
</dbReference>
<dbReference type="InterPro" id="IPR016195">
    <property type="entry name" value="Pol/histidinol_Pase-like"/>
</dbReference>
<evidence type="ECO:0000256" key="1">
    <source>
        <dbReference type="SAM" id="Coils"/>
    </source>
</evidence>
<organism evidence="3 4">
    <name type="scientific">Microbulbifer taiwanensis</name>
    <dbReference type="NCBI Taxonomy" id="986746"/>
    <lineage>
        <taxon>Bacteria</taxon>
        <taxon>Pseudomonadati</taxon>
        <taxon>Pseudomonadota</taxon>
        <taxon>Gammaproteobacteria</taxon>
        <taxon>Cellvibrionales</taxon>
        <taxon>Microbulbiferaceae</taxon>
        <taxon>Microbulbifer</taxon>
    </lineage>
</organism>
<dbReference type="CDD" id="cd07438">
    <property type="entry name" value="PHP_HisPPase_AMP"/>
    <property type="match status" value="1"/>
</dbReference>
<feature type="domain" description="Polymerase/histidinol phosphatase N-terminal" evidence="2">
    <location>
        <begin position="14"/>
        <end position="79"/>
    </location>
</feature>
<comment type="caution">
    <text evidence="3">The sequence shown here is derived from an EMBL/GenBank/DDBJ whole genome shotgun (WGS) entry which is preliminary data.</text>
</comment>
<dbReference type="EMBL" id="JBHSVR010000001">
    <property type="protein sequence ID" value="MFC6632231.1"/>
    <property type="molecule type" value="Genomic_DNA"/>
</dbReference>
<dbReference type="Gene3D" id="3.20.20.140">
    <property type="entry name" value="Metal-dependent hydrolases"/>
    <property type="match status" value="1"/>
</dbReference>
<feature type="coiled-coil region" evidence="1">
    <location>
        <begin position="94"/>
        <end position="123"/>
    </location>
</feature>
<dbReference type="Gene3D" id="1.10.150.650">
    <property type="match status" value="1"/>
</dbReference>
<protein>
    <submittedName>
        <fullName evidence="3">PHP domain-containing protein</fullName>
    </submittedName>
</protein>
<dbReference type="SUPFAM" id="SSF89550">
    <property type="entry name" value="PHP domain-like"/>
    <property type="match status" value="1"/>
</dbReference>
<proteinExistence type="predicted"/>
<dbReference type="PANTHER" id="PTHR42924">
    <property type="entry name" value="EXONUCLEASE"/>
    <property type="match status" value="1"/>
</dbReference>
<reference evidence="4" key="1">
    <citation type="journal article" date="2019" name="Int. J. Syst. Evol. Microbiol.">
        <title>The Global Catalogue of Microorganisms (GCM) 10K type strain sequencing project: providing services to taxonomists for standard genome sequencing and annotation.</title>
        <authorList>
            <consortium name="The Broad Institute Genomics Platform"/>
            <consortium name="The Broad Institute Genome Sequencing Center for Infectious Disease"/>
            <person name="Wu L."/>
            <person name="Ma J."/>
        </authorList>
    </citation>
    <scope>NUCLEOTIDE SEQUENCE [LARGE SCALE GENOMIC DNA]</scope>
    <source>
        <strain evidence="4">CGMCC 1.13718</strain>
    </source>
</reference>
<keyword evidence="1" id="KW-0175">Coiled coil</keyword>
<dbReference type="Pfam" id="PF02811">
    <property type="entry name" value="PHP"/>
    <property type="match status" value="1"/>
</dbReference>